<evidence type="ECO:0000256" key="2">
    <source>
        <dbReference type="ARBA" id="ARBA00008098"/>
    </source>
</evidence>
<dbReference type="SUPFAM" id="SSF47565">
    <property type="entry name" value="Insect pheromone/odorant-binding proteins"/>
    <property type="match status" value="1"/>
</dbReference>
<dbReference type="Gene3D" id="1.10.238.20">
    <property type="entry name" value="Pheromone/general odorant binding protein domain"/>
    <property type="match status" value="1"/>
</dbReference>
<dbReference type="PANTHER" id="PTHR11857">
    <property type="entry name" value="ODORANT BINDING PROTEIN-RELATED"/>
    <property type="match status" value="1"/>
</dbReference>
<keyword evidence="3" id="KW-0964">Secreted</keyword>
<evidence type="ECO:0000313" key="7">
    <source>
        <dbReference type="Proteomes" id="UP001162164"/>
    </source>
</evidence>
<feature type="chain" id="PRO_5047206199" evidence="5">
    <location>
        <begin position="18"/>
        <end position="135"/>
    </location>
</feature>
<evidence type="ECO:0000256" key="5">
    <source>
        <dbReference type="SAM" id="SignalP"/>
    </source>
</evidence>
<dbReference type="EMBL" id="JAPWTJ010001674">
    <property type="protein sequence ID" value="KAJ8970112.1"/>
    <property type="molecule type" value="Genomic_DNA"/>
</dbReference>
<dbReference type="CDD" id="cd23992">
    <property type="entry name" value="PBP_GOBP"/>
    <property type="match status" value="1"/>
</dbReference>
<comment type="similarity">
    <text evidence="2">Belongs to the PBP/GOBP family.</text>
</comment>
<evidence type="ECO:0000256" key="4">
    <source>
        <dbReference type="ARBA" id="ARBA00022729"/>
    </source>
</evidence>
<comment type="subcellular location">
    <subcellularLocation>
        <location evidence="1">Secreted</location>
    </subcellularLocation>
</comment>
<comment type="caution">
    <text evidence="6">The sequence shown here is derived from an EMBL/GenBank/DDBJ whole genome shotgun (WGS) entry which is preliminary data.</text>
</comment>
<accession>A0ABQ9IZT0</accession>
<dbReference type="PANTHER" id="PTHR11857:SF43">
    <property type="entry name" value="GEO07291P1-RELATED"/>
    <property type="match status" value="1"/>
</dbReference>
<gene>
    <name evidence="6" type="ORF">NQ317_019658</name>
</gene>
<protein>
    <submittedName>
        <fullName evidence="6">Uncharacterized protein</fullName>
    </submittedName>
</protein>
<proteinExistence type="inferred from homology"/>
<name>A0ABQ9IZT0_9CUCU</name>
<keyword evidence="4 5" id="KW-0732">Signal</keyword>
<dbReference type="Pfam" id="PF01395">
    <property type="entry name" value="PBP_GOBP"/>
    <property type="match status" value="1"/>
</dbReference>
<reference evidence="6" key="1">
    <citation type="journal article" date="2023" name="Insect Mol. Biol.">
        <title>Genome sequencing provides insights into the evolution of gene families encoding plant cell wall-degrading enzymes in longhorned beetles.</title>
        <authorList>
            <person name="Shin N.R."/>
            <person name="Okamura Y."/>
            <person name="Kirsch R."/>
            <person name="Pauchet Y."/>
        </authorList>
    </citation>
    <scope>NUCLEOTIDE SEQUENCE</scope>
    <source>
        <strain evidence="6">MMC_N1</strain>
    </source>
</reference>
<dbReference type="Proteomes" id="UP001162164">
    <property type="component" value="Unassembled WGS sequence"/>
</dbReference>
<evidence type="ECO:0000313" key="6">
    <source>
        <dbReference type="EMBL" id="KAJ8970112.1"/>
    </source>
</evidence>
<organism evidence="6 7">
    <name type="scientific">Molorchus minor</name>
    <dbReference type="NCBI Taxonomy" id="1323400"/>
    <lineage>
        <taxon>Eukaryota</taxon>
        <taxon>Metazoa</taxon>
        <taxon>Ecdysozoa</taxon>
        <taxon>Arthropoda</taxon>
        <taxon>Hexapoda</taxon>
        <taxon>Insecta</taxon>
        <taxon>Pterygota</taxon>
        <taxon>Neoptera</taxon>
        <taxon>Endopterygota</taxon>
        <taxon>Coleoptera</taxon>
        <taxon>Polyphaga</taxon>
        <taxon>Cucujiformia</taxon>
        <taxon>Chrysomeloidea</taxon>
        <taxon>Cerambycidae</taxon>
        <taxon>Lamiinae</taxon>
        <taxon>Monochamini</taxon>
        <taxon>Molorchus</taxon>
    </lineage>
</organism>
<dbReference type="InterPro" id="IPR036728">
    <property type="entry name" value="PBP_GOBP_sf"/>
</dbReference>
<keyword evidence="7" id="KW-1185">Reference proteome</keyword>
<evidence type="ECO:0000256" key="3">
    <source>
        <dbReference type="ARBA" id="ARBA00022525"/>
    </source>
</evidence>
<feature type="signal peptide" evidence="5">
    <location>
        <begin position="1"/>
        <end position="17"/>
    </location>
</feature>
<evidence type="ECO:0000256" key="1">
    <source>
        <dbReference type="ARBA" id="ARBA00004613"/>
    </source>
</evidence>
<dbReference type="InterPro" id="IPR006170">
    <property type="entry name" value="PBP/GOBP"/>
</dbReference>
<dbReference type="SMART" id="SM00708">
    <property type="entry name" value="PhBP"/>
    <property type="match status" value="1"/>
</dbReference>
<sequence length="135" mass="15383">MKIIVVCVISLMGLVQAGILNDEQKAKIIEFDKECRKETNLDDDVAQKAKNGEYVDDPKLKKQFFCFNKKAGFQNESGDFQVDFIKSKLNDITKDEQITNNLINKCLVKKSTPEDTAFEAIKCFHQMSPEKDLLS</sequence>